<feature type="non-terminal residue" evidence="1">
    <location>
        <position position="1"/>
    </location>
</feature>
<dbReference type="AlphaFoldDB" id="W1XP53"/>
<feature type="non-terminal residue" evidence="1">
    <location>
        <position position="70"/>
    </location>
</feature>
<evidence type="ECO:0000313" key="1">
    <source>
        <dbReference type="EMBL" id="ETJ30624.1"/>
    </source>
</evidence>
<sequence>TQSGLICGNIISGQNRTIVGISIARTKENEIDILHKNVKLYLESLDCNIDDELIYQNIYFDDSCLLGGYG</sequence>
<comment type="caution">
    <text evidence="1">The sequence shown here is derived from an EMBL/GenBank/DDBJ whole genome shotgun (WGS) entry which is preliminary data.</text>
</comment>
<gene>
    <name evidence="1" type="ORF">Q604_UNBC14860G0001</name>
</gene>
<proteinExistence type="predicted"/>
<accession>W1XP53</accession>
<name>W1XP53_9ZZZZ</name>
<reference evidence="1" key="1">
    <citation type="submission" date="2013-12" db="EMBL/GenBank/DDBJ databases">
        <title>A Varibaculum cambriense genome reconstructed from a premature infant gut community with otherwise low bacterial novelty that shifts toward anaerobic metabolism during the third week of life.</title>
        <authorList>
            <person name="Brown C.T."/>
            <person name="Sharon I."/>
            <person name="Thomas B.C."/>
            <person name="Castelle C.J."/>
            <person name="Morowitz M.J."/>
            <person name="Banfield J.F."/>
        </authorList>
    </citation>
    <scope>NUCLEOTIDE SEQUENCE</scope>
</reference>
<organism evidence="1">
    <name type="scientific">human gut metagenome</name>
    <dbReference type="NCBI Taxonomy" id="408170"/>
    <lineage>
        <taxon>unclassified sequences</taxon>
        <taxon>metagenomes</taxon>
        <taxon>organismal metagenomes</taxon>
    </lineage>
</organism>
<protein>
    <submittedName>
        <fullName evidence="1">1-aminocyclopropane-1-carboxylate deaminase</fullName>
    </submittedName>
</protein>
<dbReference type="EMBL" id="AZMM01014860">
    <property type="protein sequence ID" value="ETJ30624.1"/>
    <property type="molecule type" value="Genomic_DNA"/>
</dbReference>